<dbReference type="OrthoDB" id="5419617at2759"/>
<keyword evidence="2" id="KW-1185">Reference proteome</keyword>
<evidence type="ECO:0000313" key="1">
    <source>
        <dbReference type="EMBL" id="GBP95177.1"/>
    </source>
</evidence>
<proteinExistence type="predicted"/>
<reference evidence="1 2" key="1">
    <citation type="journal article" date="2019" name="Commun. Biol.">
        <title>The bagworm genome reveals a unique fibroin gene that provides high tensile strength.</title>
        <authorList>
            <person name="Kono N."/>
            <person name="Nakamura H."/>
            <person name="Ohtoshi R."/>
            <person name="Tomita M."/>
            <person name="Numata K."/>
            <person name="Arakawa K."/>
        </authorList>
    </citation>
    <scope>NUCLEOTIDE SEQUENCE [LARGE SCALE GENOMIC DNA]</scope>
</reference>
<evidence type="ECO:0000313" key="2">
    <source>
        <dbReference type="Proteomes" id="UP000299102"/>
    </source>
</evidence>
<accession>A0A4C2A8G2</accession>
<dbReference type="AlphaFoldDB" id="A0A4C2A8G2"/>
<dbReference type="GO" id="GO:0003676">
    <property type="term" value="F:nucleic acid binding"/>
    <property type="evidence" value="ECO:0007669"/>
    <property type="project" value="InterPro"/>
</dbReference>
<dbReference type="InterPro" id="IPR036397">
    <property type="entry name" value="RNaseH_sf"/>
</dbReference>
<dbReference type="Proteomes" id="UP000299102">
    <property type="component" value="Unassembled WGS sequence"/>
</dbReference>
<name>A0A4C2A8G2_EUMVA</name>
<protein>
    <submittedName>
        <fullName evidence="1">Uncharacterized protein</fullName>
    </submittedName>
</protein>
<comment type="caution">
    <text evidence="1">The sequence shown here is derived from an EMBL/GenBank/DDBJ whole genome shotgun (WGS) entry which is preliminary data.</text>
</comment>
<dbReference type="EMBL" id="BGZK01002594">
    <property type="protein sequence ID" value="GBP95177.1"/>
    <property type="molecule type" value="Genomic_DNA"/>
</dbReference>
<gene>
    <name evidence="1" type="ORF">EVAR_63570_1</name>
</gene>
<organism evidence="1 2">
    <name type="scientific">Eumeta variegata</name>
    <name type="common">Bagworm moth</name>
    <name type="synonym">Eumeta japonica</name>
    <dbReference type="NCBI Taxonomy" id="151549"/>
    <lineage>
        <taxon>Eukaryota</taxon>
        <taxon>Metazoa</taxon>
        <taxon>Ecdysozoa</taxon>
        <taxon>Arthropoda</taxon>
        <taxon>Hexapoda</taxon>
        <taxon>Insecta</taxon>
        <taxon>Pterygota</taxon>
        <taxon>Neoptera</taxon>
        <taxon>Endopterygota</taxon>
        <taxon>Lepidoptera</taxon>
        <taxon>Glossata</taxon>
        <taxon>Ditrysia</taxon>
        <taxon>Tineoidea</taxon>
        <taxon>Psychidae</taxon>
        <taxon>Oiketicinae</taxon>
        <taxon>Eumeta</taxon>
    </lineage>
</organism>
<dbReference type="SUPFAM" id="SSF53098">
    <property type="entry name" value="Ribonuclease H-like"/>
    <property type="match status" value="1"/>
</dbReference>
<sequence length="143" mass="15960">MFEIFEIEERAPSSSKSANILLIPVKAGVECYEILQALSLRNKLVLVWIPGYEGHEGNERADCLAKERRRHCGLNYHLKKLVNNDSCRLCKEGQETAEHILCECPAAYRRSTTYLGAGVLNPIDLSTLKPTVTRFANSLGLGL</sequence>
<dbReference type="InterPro" id="IPR012337">
    <property type="entry name" value="RNaseH-like_sf"/>
</dbReference>
<dbReference type="Gene3D" id="3.30.420.10">
    <property type="entry name" value="Ribonuclease H-like superfamily/Ribonuclease H"/>
    <property type="match status" value="1"/>
</dbReference>